<dbReference type="Proteomes" id="UP000800038">
    <property type="component" value="Unassembled WGS sequence"/>
</dbReference>
<feature type="compositionally biased region" description="Low complexity" evidence="1">
    <location>
        <begin position="14"/>
        <end position="24"/>
    </location>
</feature>
<protein>
    <submittedName>
        <fullName evidence="2">Uncharacterized protein</fullName>
    </submittedName>
</protein>
<proteinExistence type="predicted"/>
<sequence length="74" mass="8229">MYTRHLRSTHFTIPLPLQSPSSSQAKPTTPSTRQNLREPSASLPTHPRTLTKIPTPVHRLVGDLGPTGCVRRHL</sequence>
<feature type="compositionally biased region" description="Polar residues" evidence="1">
    <location>
        <begin position="25"/>
        <end position="34"/>
    </location>
</feature>
<dbReference type="AlphaFoldDB" id="A0A6A5SWY5"/>
<gene>
    <name evidence="2" type="ORF">EJ02DRAFT_59461</name>
</gene>
<keyword evidence="3" id="KW-1185">Reference proteome</keyword>
<feature type="region of interest" description="Disordered" evidence="1">
    <location>
        <begin position="1"/>
        <end position="74"/>
    </location>
</feature>
<reference evidence="2" key="1">
    <citation type="journal article" date="2020" name="Stud. Mycol.">
        <title>101 Dothideomycetes genomes: a test case for predicting lifestyles and emergence of pathogens.</title>
        <authorList>
            <person name="Haridas S."/>
            <person name="Albert R."/>
            <person name="Binder M."/>
            <person name="Bloem J."/>
            <person name="Labutti K."/>
            <person name="Salamov A."/>
            <person name="Andreopoulos B."/>
            <person name="Baker S."/>
            <person name="Barry K."/>
            <person name="Bills G."/>
            <person name="Bluhm B."/>
            <person name="Cannon C."/>
            <person name="Castanera R."/>
            <person name="Culley D."/>
            <person name="Daum C."/>
            <person name="Ezra D."/>
            <person name="Gonzalez J."/>
            <person name="Henrissat B."/>
            <person name="Kuo A."/>
            <person name="Liang C."/>
            <person name="Lipzen A."/>
            <person name="Lutzoni F."/>
            <person name="Magnuson J."/>
            <person name="Mondo S."/>
            <person name="Nolan M."/>
            <person name="Ohm R."/>
            <person name="Pangilinan J."/>
            <person name="Park H.-J."/>
            <person name="Ramirez L."/>
            <person name="Alfaro M."/>
            <person name="Sun H."/>
            <person name="Tritt A."/>
            <person name="Yoshinaga Y."/>
            <person name="Zwiers L.-H."/>
            <person name="Turgeon B."/>
            <person name="Goodwin S."/>
            <person name="Spatafora J."/>
            <person name="Crous P."/>
            <person name="Grigoriev I."/>
        </authorList>
    </citation>
    <scope>NUCLEOTIDE SEQUENCE</scope>
    <source>
        <strain evidence="2">CBS 161.51</strain>
    </source>
</reference>
<evidence type="ECO:0000313" key="3">
    <source>
        <dbReference type="Proteomes" id="UP000800038"/>
    </source>
</evidence>
<evidence type="ECO:0000313" key="2">
    <source>
        <dbReference type="EMBL" id="KAF1945185.1"/>
    </source>
</evidence>
<evidence type="ECO:0000256" key="1">
    <source>
        <dbReference type="SAM" id="MobiDB-lite"/>
    </source>
</evidence>
<name>A0A6A5SWY5_9PLEO</name>
<dbReference type="EMBL" id="ML976011">
    <property type="protein sequence ID" value="KAF1945185.1"/>
    <property type="molecule type" value="Genomic_DNA"/>
</dbReference>
<accession>A0A6A5SWY5</accession>
<organism evidence="2 3">
    <name type="scientific">Clathrospora elynae</name>
    <dbReference type="NCBI Taxonomy" id="706981"/>
    <lineage>
        <taxon>Eukaryota</taxon>
        <taxon>Fungi</taxon>
        <taxon>Dikarya</taxon>
        <taxon>Ascomycota</taxon>
        <taxon>Pezizomycotina</taxon>
        <taxon>Dothideomycetes</taxon>
        <taxon>Pleosporomycetidae</taxon>
        <taxon>Pleosporales</taxon>
        <taxon>Diademaceae</taxon>
        <taxon>Clathrospora</taxon>
    </lineage>
</organism>